<sequence>MKKLLLTLTTGVALAASFAVSAQSHPVKGHYRSDGTYVQPHHRSNANSTKLDNYSTQGNYNPYNGKSGTVDPYKPTQSNPYGSPYNQPKTQQRRSGYGY</sequence>
<organism evidence="3 4">
    <name type="scientific">Stenotrophomonas maltophilia</name>
    <name type="common">Pseudomonas maltophilia</name>
    <name type="synonym">Xanthomonas maltophilia</name>
    <dbReference type="NCBI Taxonomy" id="40324"/>
    <lineage>
        <taxon>Bacteria</taxon>
        <taxon>Pseudomonadati</taxon>
        <taxon>Pseudomonadota</taxon>
        <taxon>Gammaproteobacteria</taxon>
        <taxon>Lysobacterales</taxon>
        <taxon>Lysobacteraceae</taxon>
        <taxon>Stenotrophomonas</taxon>
        <taxon>Stenotrophomonas maltophilia group</taxon>
    </lineage>
</organism>
<evidence type="ECO:0000313" key="4">
    <source>
        <dbReference type="Proteomes" id="UP000634179"/>
    </source>
</evidence>
<comment type="caution">
    <text evidence="3">The sequence shown here is derived from an EMBL/GenBank/DDBJ whole genome shotgun (WGS) entry which is preliminary data.</text>
</comment>
<feature type="chain" id="PRO_5041450009" description="Secreted protein" evidence="2">
    <location>
        <begin position="23"/>
        <end position="99"/>
    </location>
</feature>
<dbReference type="RefSeq" id="WP_187143984.1">
    <property type="nucleotide sequence ID" value="NZ_JAAAFF010000010.1"/>
</dbReference>
<protein>
    <recommendedName>
        <fullName evidence="5">Secreted protein</fullName>
    </recommendedName>
</protein>
<dbReference type="EMBL" id="JADUOV010000001">
    <property type="protein sequence ID" value="MBH1788466.1"/>
    <property type="molecule type" value="Genomic_DNA"/>
</dbReference>
<dbReference type="Proteomes" id="UP000634179">
    <property type="component" value="Unassembled WGS sequence"/>
</dbReference>
<evidence type="ECO:0000256" key="2">
    <source>
        <dbReference type="SAM" id="SignalP"/>
    </source>
</evidence>
<reference evidence="3" key="1">
    <citation type="submission" date="2020-11" db="EMBL/GenBank/DDBJ databases">
        <title>Enhanced detection system for hospital associated transmission using whole genome sequencing surveillance.</title>
        <authorList>
            <person name="Harrison L.H."/>
            <person name="Van Tyne D."/>
            <person name="Marsh J.W."/>
            <person name="Griffith M.P."/>
            <person name="Snyder D.J."/>
            <person name="Cooper V.S."/>
            <person name="Mustapha M."/>
        </authorList>
    </citation>
    <scope>NUCLEOTIDE SEQUENCE</scope>
    <source>
        <strain evidence="3">STEN00053</strain>
    </source>
</reference>
<feature type="compositionally biased region" description="Polar residues" evidence="1">
    <location>
        <begin position="75"/>
        <end position="99"/>
    </location>
</feature>
<feature type="region of interest" description="Disordered" evidence="1">
    <location>
        <begin position="22"/>
        <end position="99"/>
    </location>
</feature>
<name>A0AA41CIV0_STEMA</name>
<feature type="signal peptide" evidence="2">
    <location>
        <begin position="1"/>
        <end position="22"/>
    </location>
</feature>
<keyword evidence="2" id="KW-0732">Signal</keyword>
<evidence type="ECO:0000313" key="3">
    <source>
        <dbReference type="EMBL" id="MBH1788466.1"/>
    </source>
</evidence>
<dbReference type="AlphaFoldDB" id="A0AA41CIV0"/>
<proteinExistence type="predicted"/>
<evidence type="ECO:0000256" key="1">
    <source>
        <dbReference type="SAM" id="MobiDB-lite"/>
    </source>
</evidence>
<feature type="compositionally biased region" description="Polar residues" evidence="1">
    <location>
        <begin position="45"/>
        <end position="67"/>
    </location>
</feature>
<gene>
    <name evidence="3" type="ORF">I5V89_01125</name>
</gene>
<accession>A0AA41CIV0</accession>
<evidence type="ECO:0008006" key="5">
    <source>
        <dbReference type="Google" id="ProtNLM"/>
    </source>
</evidence>